<gene>
    <name evidence="2" type="ORF">METZ01_LOCUS354591</name>
</gene>
<dbReference type="Pfam" id="PF13369">
    <property type="entry name" value="Transglut_core2"/>
    <property type="match status" value="1"/>
</dbReference>
<dbReference type="InterPro" id="IPR032698">
    <property type="entry name" value="SirB1_N"/>
</dbReference>
<reference evidence="2" key="1">
    <citation type="submission" date="2018-05" db="EMBL/GenBank/DDBJ databases">
        <authorList>
            <person name="Lanie J.A."/>
            <person name="Ng W.-L."/>
            <person name="Kazmierczak K.M."/>
            <person name="Andrzejewski T.M."/>
            <person name="Davidsen T.M."/>
            <person name="Wayne K.J."/>
            <person name="Tettelin H."/>
            <person name="Glass J.I."/>
            <person name="Rusch D."/>
            <person name="Podicherti R."/>
            <person name="Tsui H.-C.T."/>
            <person name="Winkler M.E."/>
        </authorList>
    </citation>
    <scope>NUCLEOTIDE SEQUENCE</scope>
</reference>
<dbReference type="AlphaFoldDB" id="A0A382RXH4"/>
<evidence type="ECO:0000259" key="1">
    <source>
        <dbReference type="Pfam" id="PF13369"/>
    </source>
</evidence>
<feature type="non-terminal residue" evidence="2">
    <location>
        <position position="1"/>
    </location>
</feature>
<protein>
    <recommendedName>
        <fullName evidence="1">Protein SirB1 N-terminal domain-containing protein</fullName>
    </recommendedName>
</protein>
<dbReference type="PANTHER" id="PTHR31350">
    <property type="entry name" value="SI:DKEY-261L7.2"/>
    <property type="match status" value="1"/>
</dbReference>
<dbReference type="PANTHER" id="PTHR31350:SF21">
    <property type="entry name" value="F-BOX ONLY PROTEIN 21"/>
    <property type="match status" value="1"/>
</dbReference>
<evidence type="ECO:0000313" key="2">
    <source>
        <dbReference type="EMBL" id="SVD01737.1"/>
    </source>
</evidence>
<accession>A0A382RXH4</accession>
<dbReference type="EMBL" id="UINC01124528">
    <property type="protein sequence ID" value="SVD01737.1"/>
    <property type="molecule type" value="Genomic_DNA"/>
</dbReference>
<sequence length="171" mass="19367">DDEDDSLARANMLSEYLFDEVGFSANQEDYYDPRNSYLNEVLERRLGIPITLSLLYMEVGKRLDMDLEGVGMPGHFLVRVKSGPEDILVDPFHRGIFLSEQECARRLQKIVGDTVAWDKRYVAGVSGRELITRILRNLGAIYAAANDYERVSRVDEWINALQVPPTGVTSP</sequence>
<name>A0A382RXH4_9ZZZZ</name>
<proteinExistence type="predicted"/>
<feature type="domain" description="Protein SirB1 N-terminal" evidence="1">
    <location>
        <begin position="4"/>
        <end position="136"/>
    </location>
</feature>
<organism evidence="2">
    <name type="scientific">marine metagenome</name>
    <dbReference type="NCBI Taxonomy" id="408172"/>
    <lineage>
        <taxon>unclassified sequences</taxon>
        <taxon>metagenomes</taxon>
        <taxon>ecological metagenomes</taxon>
    </lineage>
</organism>